<name>A0A7T8JVC5_CALRO</name>
<sequence length="213" mass="23260">MILIPRLSGAPMRGLHVSINQFVKQFTPNGSPHTGDRVTEEIFNESPRDRSPENEEEESVGGSNPLMIEKLSQTLDGARTPLHFLIYGRLSHRIDSYSIVDAAQRVSTHVYLTDSGVEAETLLTQRTINGASAPPPDGLLSLLTPTLSPRRDGGKEAEGAPTGLQDPWENESLSSSFKLYAAKHIRDANNSGINRIPHTDCDEQNISTSNESS</sequence>
<keyword evidence="3" id="KW-1185">Reference proteome</keyword>
<gene>
    <name evidence="2" type="ORF">FKW44_023409</name>
</gene>
<proteinExistence type="predicted"/>
<feature type="compositionally biased region" description="Basic and acidic residues" evidence="1">
    <location>
        <begin position="34"/>
        <end position="53"/>
    </location>
</feature>
<protein>
    <submittedName>
        <fullName evidence="2">Uncharacterized protein</fullName>
    </submittedName>
</protein>
<feature type="compositionally biased region" description="Polar residues" evidence="1">
    <location>
        <begin position="204"/>
        <end position="213"/>
    </location>
</feature>
<dbReference type="EMBL" id="CP045907">
    <property type="protein sequence ID" value="QQP35245.1"/>
    <property type="molecule type" value="Genomic_DNA"/>
</dbReference>
<dbReference type="Proteomes" id="UP000595437">
    <property type="component" value="Chromosome 18"/>
</dbReference>
<organism evidence="2 3">
    <name type="scientific">Caligus rogercresseyi</name>
    <name type="common">Sea louse</name>
    <dbReference type="NCBI Taxonomy" id="217165"/>
    <lineage>
        <taxon>Eukaryota</taxon>
        <taxon>Metazoa</taxon>
        <taxon>Ecdysozoa</taxon>
        <taxon>Arthropoda</taxon>
        <taxon>Crustacea</taxon>
        <taxon>Multicrustacea</taxon>
        <taxon>Hexanauplia</taxon>
        <taxon>Copepoda</taxon>
        <taxon>Siphonostomatoida</taxon>
        <taxon>Caligidae</taxon>
        <taxon>Caligus</taxon>
    </lineage>
</organism>
<feature type="region of interest" description="Disordered" evidence="1">
    <location>
        <begin position="26"/>
        <end position="65"/>
    </location>
</feature>
<reference evidence="3" key="1">
    <citation type="submission" date="2021-01" db="EMBL/GenBank/DDBJ databases">
        <title>Caligus Genome Assembly.</title>
        <authorList>
            <person name="Gallardo-Escarate C."/>
        </authorList>
    </citation>
    <scope>NUCLEOTIDE SEQUENCE [LARGE SCALE GENOMIC DNA]</scope>
</reference>
<accession>A0A7T8JVC5</accession>
<evidence type="ECO:0000313" key="3">
    <source>
        <dbReference type="Proteomes" id="UP000595437"/>
    </source>
</evidence>
<evidence type="ECO:0000256" key="1">
    <source>
        <dbReference type="SAM" id="MobiDB-lite"/>
    </source>
</evidence>
<dbReference type="OrthoDB" id="5984441at2759"/>
<dbReference type="AlphaFoldDB" id="A0A7T8JVC5"/>
<feature type="compositionally biased region" description="Basic and acidic residues" evidence="1">
    <location>
        <begin position="149"/>
        <end position="158"/>
    </location>
</feature>
<feature type="region of interest" description="Disordered" evidence="1">
    <location>
        <begin position="145"/>
        <end position="170"/>
    </location>
</feature>
<feature type="region of interest" description="Disordered" evidence="1">
    <location>
        <begin position="189"/>
        <end position="213"/>
    </location>
</feature>
<evidence type="ECO:0000313" key="2">
    <source>
        <dbReference type="EMBL" id="QQP35245.1"/>
    </source>
</evidence>